<dbReference type="InterPro" id="IPR029063">
    <property type="entry name" value="SAM-dependent_MTases_sf"/>
</dbReference>
<evidence type="ECO:0000256" key="2">
    <source>
        <dbReference type="ARBA" id="ARBA00022603"/>
    </source>
</evidence>
<dbReference type="AlphaFoldDB" id="A0AAW0QMY0"/>
<dbReference type="Proteomes" id="UP001392437">
    <property type="component" value="Unassembled WGS sequence"/>
</dbReference>
<dbReference type="InterPro" id="IPR013216">
    <property type="entry name" value="Methyltransf_11"/>
</dbReference>
<keyword evidence="2" id="KW-0489">Methyltransferase</keyword>
<dbReference type="EMBL" id="JAQQWP010000008">
    <property type="protein sequence ID" value="KAK8105520.1"/>
    <property type="molecule type" value="Genomic_DNA"/>
</dbReference>
<keyword evidence="3" id="KW-0808">Transferase</keyword>
<feature type="domain" description="Methyltransferase type 11" evidence="4">
    <location>
        <begin position="43"/>
        <end position="140"/>
    </location>
</feature>
<gene>
    <name evidence="5" type="ORF">PG999_008879</name>
</gene>
<proteinExistence type="inferred from homology"/>
<keyword evidence="6" id="KW-1185">Reference proteome</keyword>
<comment type="similarity">
    <text evidence="1">Belongs to the methyltransferase superfamily.</text>
</comment>
<reference evidence="5 6" key="1">
    <citation type="submission" date="2023-01" db="EMBL/GenBank/DDBJ databases">
        <title>Analysis of 21 Apiospora genomes using comparative genomics revels a genus with tremendous synthesis potential of carbohydrate active enzymes and secondary metabolites.</title>
        <authorList>
            <person name="Sorensen T."/>
        </authorList>
    </citation>
    <scope>NUCLEOTIDE SEQUENCE [LARGE SCALE GENOMIC DNA]</scope>
    <source>
        <strain evidence="5 6">CBS 117206</strain>
    </source>
</reference>
<dbReference type="SUPFAM" id="SSF53335">
    <property type="entry name" value="S-adenosyl-L-methionine-dependent methyltransferases"/>
    <property type="match status" value="1"/>
</dbReference>
<evidence type="ECO:0000256" key="3">
    <source>
        <dbReference type="ARBA" id="ARBA00022679"/>
    </source>
</evidence>
<dbReference type="InterPro" id="IPR051052">
    <property type="entry name" value="Diverse_substrate_MTase"/>
</dbReference>
<evidence type="ECO:0000259" key="4">
    <source>
        <dbReference type="Pfam" id="PF08241"/>
    </source>
</evidence>
<comment type="caution">
    <text evidence="5">The sequence shown here is derived from an EMBL/GenBank/DDBJ whole genome shotgun (WGS) entry which is preliminary data.</text>
</comment>
<dbReference type="Gene3D" id="3.40.50.150">
    <property type="entry name" value="Vaccinia Virus protein VP39"/>
    <property type="match status" value="1"/>
</dbReference>
<accession>A0AAW0QMY0</accession>
<dbReference type="GO" id="GO:0008757">
    <property type="term" value="F:S-adenosylmethionine-dependent methyltransferase activity"/>
    <property type="evidence" value="ECO:0007669"/>
    <property type="project" value="InterPro"/>
</dbReference>
<dbReference type="PANTHER" id="PTHR44942">
    <property type="entry name" value="METHYLTRANSF_11 DOMAIN-CONTAINING PROTEIN"/>
    <property type="match status" value="1"/>
</dbReference>
<name>A0AAW0QMY0_9PEZI</name>
<sequence length="303" mass="33787">MSAFARSTFSAKSYAAFRPSYPSVLYRAILSYHQLPTPAGTLLDLGCGHGLISRELSPHFASVTAVDPSAGMVSQAKKMTMSTDSSNNIQFQQGNAEDLAFVADKSLDMVVAGQAAHWFDYAKVWPNLARTLKPGGTVAFFGYKDNVLLGYEQATEIMESFVYGFGEVAPGIEGMGSYWEPGRKILRNLLREVVPPESEFTDLKRQLHEPGQQGQGEDVAWQTNKMKLGAVEAYTRTFSCFNSWKDTYPDIKSRAEGGEGDVVDVMWDRMIDSVPEWKAMGDQWREVEVVSDWGTYLLMARRR</sequence>
<organism evidence="5 6">
    <name type="scientific">Apiospora kogelbergensis</name>
    <dbReference type="NCBI Taxonomy" id="1337665"/>
    <lineage>
        <taxon>Eukaryota</taxon>
        <taxon>Fungi</taxon>
        <taxon>Dikarya</taxon>
        <taxon>Ascomycota</taxon>
        <taxon>Pezizomycotina</taxon>
        <taxon>Sordariomycetes</taxon>
        <taxon>Xylariomycetidae</taxon>
        <taxon>Amphisphaeriales</taxon>
        <taxon>Apiosporaceae</taxon>
        <taxon>Apiospora</taxon>
    </lineage>
</organism>
<evidence type="ECO:0000313" key="6">
    <source>
        <dbReference type="Proteomes" id="UP001392437"/>
    </source>
</evidence>
<protein>
    <recommendedName>
        <fullName evidence="4">Methyltransferase type 11 domain-containing protein</fullName>
    </recommendedName>
</protein>
<dbReference type="GO" id="GO:0032259">
    <property type="term" value="P:methylation"/>
    <property type="evidence" value="ECO:0007669"/>
    <property type="project" value="UniProtKB-KW"/>
</dbReference>
<dbReference type="Pfam" id="PF08241">
    <property type="entry name" value="Methyltransf_11"/>
    <property type="match status" value="1"/>
</dbReference>
<evidence type="ECO:0000313" key="5">
    <source>
        <dbReference type="EMBL" id="KAK8105520.1"/>
    </source>
</evidence>
<dbReference type="PANTHER" id="PTHR44942:SF4">
    <property type="entry name" value="METHYLTRANSFERASE TYPE 11 DOMAIN-CONTAINING PROTEIN"/>
    <property type="match status" value="1"/>
</dbReference>
<dbReference type="CDD" id="cd02440">
    <property type="entry name" value="AdoMet_MTases"/>
    <property type="match status" value="1"/>
</dbReference>
<evidence type="ECO:0000256" key="1">
    <source>
        <dbReference type="ARBA" id="ARBA00008361"/>
    </source>
</evidence>